<dbReference type="Gene3D" id="2.40.420.20">
    <property type="match status" value="1"/>
</dbReference>
<dbReference type="SUPFAM" id="SSF111369">
    <property type="entry name" value="HlyD-like secretion proteins"/>
    <property type="match status" value="1"/>
</dbReference>
<protein>
    <submittedName>
        <fullName evidence="5">Efflux RND transporter periplasmic adaptor subunit</fullName>
    </submittedName>
</protein>
<dbReference type="Gene3D" id="2.40.30.170">
    <property type="match status" value="1"/>
</dbReference>
<dbReference type="Gene3D" id="1.10.287.470">
    <property type="entry name" value="Helix hairpin bin"/>
    <property type="match status" value="1"/>
</dbReference>
<sequence length="416" mass="45641">MLTIINNKSFSMRIKSSNHMSASDTALGHKFPVYFFFLAVALAIVSCSPMEEEEQEGNTREQPSAKAADEVRLTSQQVKQAGIEIGGFDQRTMNTEIKANGVVDIPPQNMASVSAHMGGFVKYTELLPGDKVKKGQTLAILEHPSYITLQQEYLQALSRLGYLQKDLERQTELEKENVGAKRKLQQAESDYAITKAQVQGLKAQLQMIGISIPSLEKGTIARTVSLPSPISGYVKSVHVNIGKYVNPTDVLFEIVNKEHMHIELQVFEKDAAKVKEGQLIKFTVPQAGAEEMAAKIYLVGKVFEGESKSINVHGHMEPEREDLLPGAYITARIITEQQAIAALPEEAVVSQGDSSYIFVEKVNSSGNHTFQRVPVRIGVAEGGSIAASPIIPLADSMHIVKKGTYYLQAALKNTEE</sequence>
<dbReference type="EMBL" id="JAUKPO010000024">
    <property type="protein sequence ID" value="MDO1450020.1"/>
    <property type="molecule type" value="Genomic_DNA"/>
</dbReference>
<organism evidence="5 6">
    <name type="scientific">Rhodocytophaga aerolata</name>
    <dbReference type="NCBI Taxonomy" id="455078"/>
    <lineage>
        <taxon>Bacteria</taxon>
        <taxon>Pseudomonadati</taxon>
        <taxon>Bacteroidota</taxon>
        <taxon>Cytophagia</taxon>
        <taxon>Cytophagales</taxon>
        <taxon>Rhodocytophagaceae</taxon>
        <taxon>Rhodocytophaga</taxon>
    </lineage>
</organism>
<proteinExistence type="inferred from homology"/>
<evidence type="ECO:0000256" key="1">
    <source>
        <dbReference type="ARBA" id="ARBA00009477"/>
    </source>
</evidence>
<dbReference type="InterPro" id="IPR051909">
    <property type="entry name" value="MFP_Cation_Efflux"/>
</dbReference>
<keyword evidence="6" id="KW-1185">Reference proteome</keyword>
<dbReference type="Gene3D" id="2.40.50.100">
    <property type="match status" value="1"/>
</dbReference>
<dbReference type="InterPro" id="IPR006143">
    <property type="entry name" value="RND_pump_MFP"/>
</dbReference>
<dbReference type="Pfam" id="PF25919">
    <property type="entry name" value="BSH_CusB"/>
    <property type="match status" value="1"/>
</dbReference>
<evidence type="ECO:0000256" key="2">
    <source>
        <dbReference type="ARBA" id="ARBA00022448"/>
    </source>
</evidence>
<feature type="domain" description="CusB-like barrel-sandwich hybrid" evidence="4">
    <location>
        <begin position="111"/>
        <end position="254"/>
    </location>
</feature>
<name>A0ABT8RD60_9BACT</name>
<evidence type="ECO:0000313" key="5">
    <source>
        <dbReference type="EMBL" id="MDO1450020.1"/>
    </source>
</evidence>
<comment type="caution">
    <text evidence="5">The sequence shown here is derived from an EMBL/GenBank/DDBJ whole genome shotgun (WGS) entry which is preliminary data.</text>
</comment>
<dbReference type="RefSeq" id="WP_302040821.1">
    <property type="nucleotide sequence ID" value="NZ_JAUKPO010000024.1"/>
</dbReference>
<reference evidence="5" key="1">
    <citation type="submission" date="2023-07" db="EMBL/GenBank/DDBJ databases">
        <title>The genome sequence of Rhodocytophaga aerolata KACC 12507.</title>
        <authorList>
            <person name="Zhang X."/>
        </authorList>
    </citation>
    <scope>NUCLEOTIDE SEQUENCE</scope>
    <source>
        <strain evidence="5">KACC 12507</strain>
    </source>
</reference>
<keyword evidence="2" id="KW-0813">Transport</keyword>
<keyword evidence="3" id="KW-0175">Coiled coil</keyword>
<evidence type="ECO:0000259" key="4">
    <source>
        <dbReference type="Pfam" id="PF25919"/>
    </source>
</evidence>
<feature type="coiled-coil region" evidence="3">
    <location>
        <begin position="170"/>
        <end position="204"/>
    </location>
</feature>
<dbReference type="PANTHER" id="PTHR30097:SF4">
    <property type="entry name" value="SLR6042 PROTEIN"/>
    <property type="match status" value="1"/>
</dbReference>
<dbReference type="InterPro" id="IPR058790">
    <property type="entry name" value="BSH_CusB"/>
</dbReference>
<dbReference type="Proteomes" id="UP001168528">
    <property type="component" value="Unassembled WGS sequence"/>
</dbReference>
<dbReference type="NCBIfam" id="TIGR01730">
    <property type="entry name" value="RND_mfp"/>
    <property type="match status" value="1"/>
</dbReference>
<gene>
    <name evidence="5" type="ORF">Q0590_27315</name>
</gene>
<evidence type="ECO:0000313" key="6">
    <source>
        <dbReference type="Proteomes" id="UP001168528"/>
    </source>
</evidence>
<accession>A0ABT8RD60</accession>
<evidence type="ECO:0000256" key="3">
    <source>
        <dbReference type="SAM" id="Coils"/>
    </source>
</evidence>
<dbReference type="PANTHER" id="PTHR30097">
    <property type="entry name" value="CATION EFFLUX SYSTEM PROTEIN CUSB"/>
    <property type="match status" value="1"/>
</dbReference>
<comment type="similarity">
    <text evidence="1">Belongs to the membrane fusion protein (MFP) (TC 8.A.1) family.</text>
</comment>